<evidence type="ECO:0008006" key="3">
    <source>
        <dbReference type="Google" id="ProtNLM"/>
    </source>
</evidence>
<dbReference type="OrthoDB" id="27483at2759"/>
<dbReference type="Gene3D" id="2.60.120.620">
    <property type="entry name" value="q2cbj1_9rhob like domain"/>
    <property type="match status" value="1"/>
</dbReference>
<dbReference type="PANTHER" id="PTHR33099">
    <property type="entry name" value="FE2OG DIOXYGENASE DOMAIN-CONTAINING PROTEIN"/>
    <property type="match status" value="1"/>
</dbReference>
<protein>
    <recommendedName>
        <fullName evidence="3">Fe2OG dioxygenase domain-containing protein</fullName>
    </recommendedName>
</protein>
<dbReference type="EMBL" id="MU155303">
    <property type="protein sequence ID" value="KAF9476190.1"/>
    <property type="molecule type" value="Genomic_DNA"/>
</dbReference>
<evidence type="ECO:0000313" key="2">
    <source>
        <dbReference type="Proteomes" id="UP000807469"/>
    </source>
</evidence>
<organism evidence="1 2">
    <name type="scientific">Pholiota conissans</name>
    <dbReference type="NCBI Taxonomy" id="109636"/>
    <lineage>
        <taxon>Eukaryota</taxon>
        <taxon>Fungi</taxon>
        <taxon>Dikarya</taxon>
        <taxon>Basidiomycota</taxon>
        <taxon>Agaricomycotina</taxon>
        <taxon>Agaricomycetes</taxon>
        <taxon>Agaricomycetidae</taxon>
        <taxon>Agaricales</taxon>
        <taxon>Agaricineae</taxon>
        <taxon>Strophariaceae</taxon>
        <taxon>Pholiota</taxon>
    </lineage>
</organism>
<name>A0A9P5YWW6_9AGAR</name>
<reference evidence="1" key="1">
    <citation type="submission" date="2020-11" db="EMBL/GenBank/DDBJ databases">
        <authorList>
            <consortium name="DOE Joint Genome Institute"/>
            <person name="Ahrendt S."/>
            <person name="Riley R."/>
            <person name="Andreopoulos W."/>
            <person name="Labutti K."/>
            <person name="Pangilinan J."/>
            <person name="Ruiz-Duenas F.J."/>
            <person name="Barrasa J.M."/>
            <person name="Sanchez-Garcia M."/>
            <person name="Camarero S."/>
            <person name="Miyauchi S."/>
            <person name="Serrano A."/>
            <person name="Linde D."/>
            <person name="Babiker R."/>
            <person name="Drula E."/>
            <person name="Ayuso-Fernandez I."/>
            <person name="Pacheco R."/>
            <person name="Padilla G."/>
            <person name="Ferreira P."/>
            <person name="Barriuso J."/>
            <person name="Kellner H."/>
            <person name="Castanera R."/>
            <person name="Alfaro M."/>
            <person name="Ramirez L."/>
            <person name="Pisabarro A.G."/>
            <person name="Kuo A."/>
            <person name="Tritt A."/>
            <person name="Lipzen A."/>
            <person name="He G."/>
            <person name="Yan M."/>
            <person name="Ng V."/>
            <person name="Cullen D."/>
            <person name="Martin F."/>
            <person name="Rosso M.-N."/>
            <person name="Henrissat B."/>
            <person name="Hibbett D."/>
            <person name="Martinez A.T."/>
            <person name="Grigoriev I.V."/>
        </authorList>
    </citation>
    <scope>NUCLEOTIDE SEQUENCE</scope>
    <source>
        <strain evidence="1">CIRM-BRFM 674</strain>
    </source>
</reference>
<dbReference type="AlphaFoldDB" id="A0A9P5YWW6"/>
<dbReference type="Proteomes" id="UP000807469">
    <property type="component" value="Unassembled WGS sequence"/>
</dbReference>
<accession>A0A9P5YWW6</accession>
<evidence type="ECO:0000313" key="1">
    <source>
        <dbReference type="EMBL" id="KAF9476190.1"/>
    </source>
</evidence>
<keyword evidence="2" id="KW-1185">Reference proteome</keyword>
<proteinExistence type="predicted"/>
<gene>
    <name evidence="1" type="ORF">BDN70DRAFT_935242</name>
</gene>
<sequence>MFSTRIIAKQERWTPKILRLNFLNSGILQAVVHSLFKSVKRSTSDVTVELYKLNVYGPGSFFKAHVDTPRSETMFGSLVVVLPTPHNGGSLHFRHQNAEYTFDSASAVSHSSPDAPYAAFAAFFSDVAHEGLSTELQSADAVKNALTPFLSNPDLLPNGGLLAFGLSYQFPFSLPSTDLVDIGRRLKGIDATLMHVCDVLKLEPSLKALYFGDQDEGQYCFLDYFSDFSSVTIEEEPLIEYICSRDDSAIVGYTVGLDTYDRQRLDDFGAAEVLEVIWANPLNKQNYFNGPYVAQGNEACLEYAYGQVCLVVRIKPAVERA</sequence>
<comment type="caution">
    <text evidence="1">The sequence shown here is derived from an EMBL/GenBank/DDBJ whole genome shotgun (WGS) entry which is preliminary data.</text>
</comment>
<dbReference type="PANTHER" id="PTHR33099:SF14">
    <property type="entry name" value="PROLYL 4-HYDROXYLASE ALPHA SUBUNIT FE(2+) 2OG DIOXYGENASE DOMAIN-CONTAINING PROTEIN"/>
    <property type="match status" value="1"/>
</dbReference>